<evidence type="ECO:0000313" key="4">
    <source>
        <dbReference type="EMBL" id="KAG9440124.1"/>
    </source>
</evidence>
<evidence type="ECO:0000259" key="3">
    <source>
        <dbReference type="Pfam" id="PF13193"/>
    </source>
</evidence>
<dbReference type="InterPro" id="IPR042099">
    <property type="entry name" value="ANL_N_sf"/>
</dbReference>
<gene>
    <name evidence="4" type="ORF">H6P81_020289</name>
</gene>
<name>A0AAV7DVW4_ARIFI</name>
<dbReference type="Proteomes" id="UP000825729">
    <property type="component" value="Unassembled WGS sequence"/>
</dbReference>
<organism evidence="4 5">
    <name type="scientific">Aristolochia fimbriata</name>
    <name type="common">White veined hardy Dutchman's pipe vine</name>
    <dbReference type="NCBI Taxonomy" id="158543"/>
    <lineage>
        <taxon>Eukaryota</taxon>
        <taxon>Viridiplantae</taxon>
        <taxon>Streptophyta</taxon>
        <taxon>Embryophyta</taxon>
        <taxon>Tracheophyta</taxon>
        <taxon>Spermatophyta</taxon>
        <taxon>Magnoliopsida</taxon>
        <taxon>Magnoliidae</taxon>
        <taxon>Piperales</taxon>
        <taxon>Aristolochiaceae</taxon>
        <taxon>Aristolochia</taxon>
    </lineage>
</organism>
<accession>A0AAV7DVW4</accession>
<dbReference type="InterPro" id="IPR045851">
    <property type="entry name" value="AMP-bd_C_sf"/>
</dbReference>
<comment type="similarity">
    <text evidence="1">Belongs to the ATP-dependent AMP-binding enzyme family.</text>
</comment>
<dbReference type="EMBL" id="JAINDJ010000008">
    <property type="protein sequence ID" value="KAG9440124.1"/>
    <property type="molecule type" value="Genomic_DNA"/>
</dbReference>
<dbReference type="PANTHER" id="PTHR43859:SF7">
    <property type="entry name" value="ACETATE_BUTYRATE--COA LIGASE AAE7, PEROXISOMAL"/>
    <property type="match status" value="1"/>
</dbReference>
<evidence type="ECO:0000256" key="1">
    <source>
        <dbReference type="ARBA" id="ARBA00006432"/>
    </source>
</evidence>
<evidence type="ECO:0000256" key="2">
    <source>
        <dbReference type="ARBA" id="ARBA00022598"/>
    </source>
</evidence>
<dbReference type="PANTHER" id="PTHR43859">
    <property type="entry name" value="ACYL-ACTIVATING ENZYME"/>
    <property type="match status" value="1"/>
</dbReference>
<dbReference type="AlphaFoldDB" id="A0AAV7DVW4"/>
<evidence type="ECO:0000313" key="5">
    <source>
        <dbReference type="Proteomes" id="UP000825729"/>
    </source>
</evidence>
<dbReference type="InterPro" id="IPR025110">
    <property type="entry name" value="AMP-bd_C"/>
</dbReference>
<keyword evidence="2" id="KW-0436">Ligase</keyword>
<dbReference type="SUPFAM" id="SSF56801">
    <property type="entry name" value="Acetyl-CoA synthetase-like"/>
    <property type="match status" value="1"/>
</dbReference>
<proteinExistence type="inferred from homology"/>
<sequence length="216" mass="23874">MEARMRHTPTRSPGTAECPSGVRYIGLEGLNVVDPNTMSPVPSDGTTLGEVVMQGNVVMKGYLNNPKANEEAFANGWYHSGDLGVKHPDGYIEIKDRVKDMIISGGENISSLEVESFLREHPAVLEVAVVARPDEQWGESPCAFITLKDNYVVDASDDQKRLSQDIVRFSRDKMPAYWVPKSVVFTTLPKTATGKIQKKVLRAMAIEMGPVKKNRL</sequence>
<reference evidence="4 5" key="1">
    <citation type="submission" date="2021-07" db="EMBL/GenBank/DDBJ databases">
        <title>The Aristolochia fimbriata genome: insights into angiosperm evolution, floral development and chemical biosynthesis.</title>
        <authorList>
            <person name="Jiao Y."/>
        </authorList>
    </citation>
    <scope>NUCLEOTIDE SEQUENCE [LARGE SCALE GENOMIC DNA]</scope>
    <source>
        <strain evidence="4">IBCAS-2021</strain>
        <tissue evidence="4">Leaf</tissue>
    </source>
</reference>
<dbReference type="FunFam" id="3.30.300.30:FF:000008">
    <property type="entry name" value="2,3-dihydroxybenzoate-AMP ligase"/>
    <property type="match status" value="1"/>
</dbReference>
<dbReference type="Gene3D" id="3.40.50.12780">
    <property type="entry name" value="N-terminal domain of ligase-like"/>
    <property type="match status" value="1"/>
</dbReference>
<feature type="domain" description="AMP-binding enzyme C-terminal" evidence="3">
    <location>
        <begin position="113"/>
        <end position="195"/>
    </location>
</feature>
<protein>
    <recommendedName>
        <fullName evidence="3">AMP-binding enzyme C-terminal domain-containing protein</fullName>
    </recommendedName>
</protein>
<dbReference type="Gene3D" id="3.30.300.30">
    <property type="match status" value="1"/>
</dbReference>
<keyword evidence="5" id="KW-1185">Reference proteome</keyword>
<comment type="caution">
    <text evidence="4">The sequence shown here is derived from an EMBL/GenBank/DDBJ whole genome shotgun (WGS) entry which is preliminary data.</text>
</comment>
<dbReference type="Pfam" id="PF13193">
    <property type="entry name" value="AMP-binding_C"/>
    <property type="match status" value="1"/>
</dbReference>
<dbReference type="GO" id="GO:0016874">
    <property type="term" value="F:ligase activity"/>
    <property type="evidence" value="ECO:0007669"/>
    <property type="project" value="UniProtKB-KW"/>
</dbReference>